<dbReference type="AlphaFoldDB" id="A0A329RAV2"/>
<name>A0A329RAV2_9STRA</name>
<evidence type="ECO:0000313" key="1">
    <source>
        <dbReference type="EMBL" id="RAW21775.1"/>
    </source>
</evidence>
<organism evidence="1 2">
    <name type="scientific">Phytophthora cactorum</name>
    <dbReference type="NCBI Taxonomy" id="29920"/>
    <lineage>
        <taxon>Eukaryota</taxon>
        <taxon>Sar</taxon>
        <taxon>Stramenopiles</taxon>
        <taxon>Oomycota</taxon>
        <taxon>Peronosporomycetes</taxon>
        <taxon>Peronosporales</taxon>
        <taxon>Peronosporaceae</taxon>
        <taxon>Phytophthora</taxon>
    </lineage>
</organism>
<dbReference type="OrthoDB" id="10343101at2759"/>
<accession>A0A329RAV2</accession>
<evidence type="ECO:0000313" key="2">
    <source>
        <dbReference type="Proteomes" id="UP000251314"/>
    </source>
</evidence>
<protein>
    <submittedName>
        <fullName evidence="1">Uncharacterized protein</fullName>
    </submittedName>
</protein>
<dbReference type="EMBL" id="MJFZ01001564">
    <property type="protein sequence ID" value="RAW21775.1"/>
    <property type="molecule type" value="Genomic_DNA"/>
</dbReference>
<proteinExistence type="predicted"/>
<sequence length="121" mass="14186">MDLSVSRMHRNVHLIISLRQRLTLLPPVPTHKSQRLRESLNVSRIRIRLDLICDKSPPQGIETTMARQLRELTHRKIFRSQTVSVTIVHQFRELVHQVCKRLQLQAVAVKSVCQLRELTRP</sequence>
<comment type="caution">
    <text evidence="1">The sequence shown here is derived from an EMBL/GenBank/DDBJ whole genome shotgun (WGS) entry which is preliminary data.</text>
</comment>
<dbReference type="VEuPathDB" id="FungiDB:PC110_g21781"/>
<reference evidence="1 2" key="1">
    <citation type="submission" date="2018-01" db="EMBL/GenBank/DDBJ databases">
        <title>Draft genome of the strawberry crown rot pathogen Phytophthora cactorum.</title>
        <authorList>
            <person name="Armitage A.D."/>
            <person name="Lysoe E."/>
            <person name="Nellist C.F."/>
            <person name="Harrison R.J."/>
            <person name="Brurberg M.B."/>
        </authorList>
    </citation>
    <scope>NUCLEOTIDE SEQUENCE [LARGE SCALE GENOMIC DNA]</scope>
    <source>
        <strain evidence="1 2">10300</strain>
    </source>
</reference>
<gene>
    <name evidence="1" type="ORF">PC110_g21781</name>
</gene>
<dbReference type="Proteomes" id="UP000251314">
    <property type="component" value="Unassembled WGS sequence"/>
</dbReference>
<keyword evidence="2" id="KW-1185">Reference proteome</keyword>